<gene>
    <name evidence="1" type="ORF">FB45DRAFT_1059718</name>
</gene>
<dbReference type="AlphaFoldDB" id="A0AAD7FNN8"/>
<dbReference type="Proteomes" id="UP001221142">
    <property type="component" value="Unassembled WGS sequence"/>
</dbReference>
<sequence>MSSSCATSTTSRELASQLAGTIGLTRSGFRVICRKQHPALIDETSSLANSHRRMWHGVLNDFCRRFLPSLIDAYLSYPSPAGVYARLLTAVISNSYFSDFMRFGLAADLPQLYATHLVENNTWDRQNPDAFRASLETLKRFLYYSRKHPRVHPLSPFLAALLAKLLSRQGARSIEACKIKILRAQQPWRAYDSRMEHVINCHRDNAQMCFALRKFILNPQASAFQFLVDTAYLGRTYVGSAFCAAGKLVVLNPHTLNPLLEPVKLKAQVSFDLRNAVESTCRDHSRTLRGVNLISCGGYRSRSLPNRREGLMSIPEGSG</sequence>
<protein>
    <submittedName>
        <fullName evidence="1">Uncharacterized protein</fullName>
    </submittedName>
</protein>
<comment type="caution">
    <text evidence="1">The sequence shown here is derived from an EMBL/GenBank/DDBJ whole genome shotgun (WGS) entry which is preliminary data.</text>
</comment>
<evidence type="ECO:0000313" key="2">
    <source>
        <dbReference type="Proteomes" id="UP001221142"/>
    </source>
</evidence>
<accession>A0AAD7FNN8</accession>
<organism evidence="1 2">
    <name type="scientific">Roridomyces roridus</name>
    <dbReference type="NCBI Taxonomy" id="1738132"/>
    <lineage>
        <taxon>Eukaryota</taxon>
        <taxon>Fungi</taxon>
        <taxon>Dikarya</taxon>
        <taxon>Basidiomycota</taxon>
        <taxon>Agaricomycotina</taxon>
        <taxon>Agaricomycetes</taxon>
        <taxon>Agaricomycetidae</taxon>
        <taxon>Agaricales</taxon>
        <taxon>Marasmiineae</taxon>
        <taxon>Mycenaceae</taxon>
        <taxon>Roridomyces</taxon>
    </lineage>
</organism>
<dbReference type="EMBL" id="JARKIF010000010">
    <property type="protein sequence ID" value="KAJ7629123.1"/>
    <property type="molecule type" value="Genomic_DNA"/>
</dbReference>
<name>A0AAD7FNN8_9AGAR</name>
<proteinExistence type="predicted"/>
<evidence type="ECO:0000313" key="1">
    <source>
        <dbReference type="EMBL" id="KAJ7629123.1"/>
    </source>
</evidence>
<keyword evidence="2" id="KW-1185">Reference proteome</keyword>
<reference evidence="1" key="1">
    <citation type="submission" date="2023-03" db="EMBL/GenBank/DDBJ databases">
        <title>Massive genome expansion in bonnet fungi (Mycena s.s.) driven by repeated elements and novel gene families across ecological guilds.</title>
        <authorList>
            <consortium name="Lawrence Berkeley National Laboratory"/>
            <person name="Harder C.B."/>
            <person name="Miyauchi S."/>
            <person name="Viragh M."/>
            <person name="Kuo A."/>
            <person name="Thoen E."/>
            <person name="Andreopoulos B."/>
            <person name="Lu D."/>
            <person name="Skrede I."/>
            <person name="Drula E."/>
            <person name="Henrissat B."/>
            <person name="Morin E."/>
            <person name="Kohler A."/>
            <person name="Barry K."/>
            <person name="LaButti K."/>
            <person name="Morin E."/>
            <person name="Salamov A."/>
            <person name="Lipzen A."/>
            <person name="Mereny Z."/>
            <person name="Hegedus B."/>
            <person name="Baldrian P."/>
            <person name="Stursova M."/>
            <person name="Weitz H."/>
            <person name="Taylor A."/>
            <person name="Grigoriev I.V."/>
            <person name="Nagy L.G."/>
            <person name="Martin F."/>
            <person name="Kauserud H."/>
        </authorList>
    </citation>
    <scope>NUCLEOTIDE SEQUENCE</scope>
    <source>
        <strain evidence="1">9284</strain>
    </source>
</reference>